<dbReference type="RefSeq" id="XP_020074004.1">
    <property type="nucleotide sequence ID" value="XM_020221956.1"/>
</dbReference>
<dbReference type="STRING" id="984485.A0A1E4RCF0"/>
<feature type="domain" description="DUF676" evidence="2">
    <location>
        <begin position="177"/>
        <end position="231"/>
    </location>
</feature>
<dbReference type="Proteomes" id="UP000095085">
    <property type="component" value="Unassembled WGS sequence"/>
</dbReference>
<evidence type="ECO:0000313" key="4">
    <source>
        <dbReference type="Proteomes" id="UP000095085"/>
    </source>
</evidence>
<evidence type="ECO:0000313" key="3">
    <source>
        <dbReference type="EMBL" id="ODV64937.1"/>
    </source>
</evidence>
<comment type="similarity">
    <text evidence="1">Belongs to the putative lipase ROG1 family.</text>
</comment>
<gene>
    <name evidence="3" type="ORF">HYPBUDRAFT_154221</name>
</gene>
<dbReference type="PANTHER" id="PTHR11440">
    <property type="entry name" value="LECITHIN-CHOLESTEROL ACYLTRANSFERASE-RELATED"/>
    <property type="match status" value="1"/>
</dbReference>
<keyword evidence="4" id="KW-1185">Reference proteome</keyword>
<proteinExistence type="inferred from homology"/>
<dbReference type="InterPro" id="IPR029058">
    <property type="entry name" value="AB_hydrolase_fold"/>
</dbReference>
<dbReference type="GO" id="GO:0016787">
    <property type="term" value="F:hydrolase activity"/>
    <property type="evidence" value="ECO:0007669"/>
    <property type="project" value="UniProtKB-KW"/>
</dbReference>
<dbReference type="GeneID" id="30996505"/>
<dbReference type="EMBL" id="KV454546">
    <property type="protein sequence ID" value="ODV64937.1"/>
    <property type="molecule type" value="Genomic_DNA"/>
</dbReference>
<keyword evidence="3" id="KW-0378">Hydrolase</keyword>
<dbReference type="Gene3D" id="3.40.50.1820">
    <property type="entry name" value="alpha/beta hydrolase"/>
    <property type="match status" value="1"/>
</dbReference>
<dbReference type="Pfam" id="PF05057">
    <property type="entry name" value="DUF676"/>
    <property type="match status" value="1"/>
</dbReference>
<accession>A0A1E4RCF0</accession>
<dbReference type="SUPFAM" id="SSF53474">
    <property type="entry name" value="alpha/beta-Hydrolases"/>
    <property type="match status" value="1"/>
</dbReference>
<name>A0A1E4RCF0_9ASCO</name>
<evidence type="ECO:0000259" key="2">
    <source>
        <dbReference type="Pfam" id="PF05057"/>
    </source>
</evidence>
<evidence type="ECO:0000256" key="1">
    <source>
        <dbReference type="ARBA" id="ARBA00007920"/>
    </source>
</evidence>
<reference evidence="4" key="1">
    <citation type="submission" date="2016-05" db="EMBL/GenBank/DDBJ databases">
        <title>Comparative genomics of biotechnologically important yeasts.</title>
        <authorList>
            <consortium name="DOE Joint Genome Institute"/>
            <person name="Riley R."/>
            <person name="Haridas S."/>
            <person name="Wolfe K.H."/>
            <person name="Lopes M.R."/>
            <person name="Hittinger C.T."/>
            <person name="Goker M."/>
            <person name="Salamov A."/>
            <person name="Wisecaver J."/>
            <person name="Long T.M."/>
            <person name="Aerts A.L."/>
            <person name="Barry K."/>
            <person name="Choi C."/>
            <person name="Clum A."/>
            <person name="Coughlan A.Y."/>
            <person name="Deshpande S."/>
            <person name="Douglass A.P."/>
            <person name="Hanson S.J."/>
            <person name="Klenk H.-P."/>
            <person name="Labutti K."/>
            <person name="Lapidus A."/>
            <person name="Lindquist E."/>
            <person name="Lipzen A."/>
            <person name="Meier-Kolthoff J.P."/>
            <person name="Ohm R.A."/>
            <person name="Otillar R.P."/>
            <person name="Pangilinan J."/>
            <person name="Peng Y."/>
            <person name="Rokas A."/>
            <person name="Rosa C.A."/>
            <person name="Scheuner C."/>
            <person name="Sibirny A.A."/>
            <person name="Slot J.C."/>
            <person name="Stielow J.B."/>
            <person name="Sun H."/>
            <person name="Kurtzman C.P."/>
            <person name="Blackwell M."/>
            <person name="Grigoriev I.V."/>
            <person name="Jeffries T.W."/>
        </authorList>
    </citation>
    <scope>NUCLEOTIDE SEQUENCE [LARGE SCALE GENOMIC DNA]</scope>
    <source>
        <strain evidence="4">NRRL Y-1933</strain>
    </source>
</reference>
<dbReference type="OrthoDB" id="5592486at2759"/>
<protein>
    <submittedName>
        <fullName evidence="3">Alpha/beta-hydrolase</fullName>
    </submittedName>
</protein>
<organism evidence="3 4">
    <name type="scientific">Hyphopichia burtonii NRRL Y-1933</name>
    <dbReference type="NCBI Taxonomy" id="984485"/>
    <lineage>
        <taxon>Eukaryota</taxon>
        <taxon>Fungi</taxon>
        <taxon>Dikarya</taxon>
        <taxon>Ascomycota</taxon>
        <taxon>Saccharomycotina</taxon>
        <taxon>Pichiomycetes</taxon>
        <taxon>Debaryomycetaceae</taxon>
        <taxon>Hyphopichia</taxon>
    </lineage>
</organism>
<dbReference type="AlphaFoldDB" id="A0A1E4RCF0"/>
<dbReference type="InterPro" id="IPR007751">
    <property type="entry name" value="DUF676_lipase-like"/>
</dbReference>
<sequence>MDKLGPFRTRRKVWLQPIKYLSQKTEIDKPGNGHDLIITDKFSQLKDDYAPSKYPVVLCHGFMGFDTLSFIAKPKFLNPVQRKVGEKVEEVAENIENLAGNLHFINLEYWYGIKRALELIGTKVFIAKVPAFGTIEERAIHLEKFIDQKCEELRQSESKASIYNKKTDNTKNNESFQTANKPIKLNLVSHSMGGLDARYLISKLQHKSQNSNYKVVSLTTVATPHHGSECADFFMDTIKPLSLAYPKCIEQLTTSYLKEFNQQVKDDPHVEYFSYGARMKPKWFNVFTPTWAIIKSRIGGQGSYDNDGLVSVESSKWGEYLGTLDNVDHLDLINWTNKLRKAVDEKVFNSKPNFNPVALYLDLIDNLNKRGF</sequence>